<evidence type="ECO:0000313" key="1">
    <source>
        <dbReference type="EMBL" id="KAI8429875.1"/>
    </source>
</evidence>
<proteinExistence type="predicted"/>
<reference evidence="1 2" key="1">
    <citation type="journal article" date="2022" name="Genome Biol. Evol.">
        <title>The Spruce Budworm Genome: Reconstructing the Evolutionary History of Antifreeze Proteins.</title>
        <authorList>
            <person name="Beliveau C."/>
            <person name="Gagne P."/>
            <person name="Picq S."/>
            <person name="Vernygora O."/>
            <person name="Keeling C.I."/>
            <person name="Pinkney K."/>
            <person name="Doucet D."/>
            <person name="Wen F."/>
            <person name="Johnston J.S."/>
            <person name="Maaroufi H."/>
            <person name="Boyle B."/>
            <person name="Laroche J."/>
            <person name="Dewar K."/>
            <person name="Juretic N."/>
            <person name="Blackburn G."/>
            <person name="Nisole A."/>
            <person name="Brunet B."/>
            <person name="Brandao M."/>
            <person name="Lumley L."/>
            <person name="Duan J."/>
            <person name="Quan G."/>
            <person name="Lucarotti C.J."/>
            <person name="Roe A.D."/>
            <person name="Sperling F.A.H."/>
            <person name="Levesque R.C."/>
            <person name="Cusson M."/>
        </authorList>
    </citation>
    <scope>NUCLEOTIDE SEQUENCE [LARGE SCALE GENOMIC DNA]</scope>
    <source>
        <strain evidence="1">Glfc:IPQL:Cfum</strain>
    </source>
</reference>
<name>A0ACC0K119_CHOFU</name>
<accession>A0ACC0K119</accession>
<protein>
    <submittedName>
        <fullName evidence="1">Uncharacterized protein</fullName>
    </submittedName>
</protein>
<dbReference type="EMBL" id="CM046131">
    <property type="protein sequence ID" value="KAI8429875.1"/>
    <property type="molecule type" value="Genomic_DNA"/>
</dbReference>
<evidence type="ECO:0000313" key="2">
    <source>
        <dbReference type="Proteomes" id="UP001064048"/>
    </source>
</evidence>
<keyword evidence="2" id="KW-1185">Reference proteome</keyword>
<gene>
    <name evidence="1" type="ORF">MSG28_000366</name>
</gene>
<organism evidence="1 2">
    <name type="scientific">Choristoneura fumiferana</name>
    <name type="common">Spruce budworm moth</name>
    <name type="synonym">Archips fumiferana</name>
    <dbReference type="NCBI Taxonomy" id="7141"/>
    <lineage>
        <taxon>Eukaryota</taxon>
        <taxon>Metazoa</taxon>
        <taxon>Ecdysozoa</taxon>
        <taxon>Arthropoda</taxon>
        <taxon>Hexapoda</taxon>
        <taxon>Insecta</taxon>
        <taxon>Pterygota</taxon>
        <taxon>Neoptera</taxon>
        <taxon>Endopterygota</taxon>
        <taxon>Lepidoptera</taxon>
        <taxon>Glossata</taxon>
        <taxon>Ditrysia</taxon>
        <taxon>Tortricoidea</taxon>
        <taxon>Tortricidae</taxon>
        <taxon>Tortricinae</taxon>
        <taxon>Choristoneura</taxon>
    </lineage>
</organism>
<comment type="caution">
    <text evidence="1">The sequence shown here is derived from an EMBL/GenBank/DDBJ whole genome shotgun (WGS) entry which is preliminary data.</text>
</comment>
<sequence length="819" mass="91960">MAQMFNTLQATFAIMMPTSLSQLMESYTSIRRLEFYLLLDEREDLRSVPDVDIAKLVQSVENKRNNLSEVDLRPNTFKKIDNEGIFNPGFVHNEKSVAPPALAPQSISPDVGVLIQDVSASWTEDGPITLRNLNISVPKGKLCAIIGSVGSGKSSVLQLLLNELRSTSGRIHLSGPLSYACQEPWLFVATVRQNILFGLPYNSKKYKEVVRVCALQKDFQQFPHGDQTLVGERGASLSGGQRARINLARAVYRQADVYLLDDPLSAVDAHVGRQLFDECINGYLRHATRVLVTHQLHYLKAADYIVIMNNGSVEAKGTYSELLNYGKDFAKLLSASQENDEKEEEKPKPMSRRTSARLSTARRPSLTESTTGAEVPAQEMEEEERESGSMGWHVYNAYLRAGGKTPRLLFMVLLLVIGQLSATLCDYWVTFWTNEVTRQKERETNSTIKDYDRNLLTPTNSSFNLGSYFSGIELQPDLNINAYIGPLDTSQYLYVYTALIICCIFFITARAYMFFKVCMTSSRNLHNDMFHSMLRGVMRFFDNNSSGRILNRFSKDIGALDELLPRFLLECIQIYLVMFSILALNAAALVWTLLPTTIILLLFYTILQIYLKSAQSIKRLEGTTRSPVFSHMSATLNGISTIRSAGAQERLIKDFDRFQVGIVGRTGAGKSSLISSLFRLAIVEGEVLIDDVDTSQLALQVDLKSAIQSLDFKVSEGGSNFSLGQRQLVTDEFIQRTIRKRFADCTVLTVAHRLNTIMDSDRVMVMDAGRLVEFDHPYKLLINPEGYFTKMVKETSDKMSEQLFQIAKTTFLNSGGVIE</sequence>
<dbReference type="Proteomes" id="UP001064048">
    <property type="component" value="Chromosome Z"/>
</dbReference>